<dbReference type="KEGG" id="smai:EXU30_02275"/>
<evidence type="ECO:0000313" key="2">
    <source>
        <dbReference type="Proteomes" id="UP000291106"/>
    </source>
</evidence>
<protein>
    <submittedName>
        <fullName evidence="1">Uncharacterized protein</fullName>
    </submittedName>
</protein>
<dbReference type="AlphaFoldDB" id="A0A411PDG6"/>
<evidence type="ECO:0000313" key="1">
    <source>
        <dbReference type="EMBL" id="QBF81647.1"/>
    </source>
</evidence>
<dbReference type="EMBL" id="CP036200">
    <property type="protein sequence ID" value="QBF81647.1"/>
    <property type="molecule type" value="Genomic_DNA"/>
</dbReference>
<organism evidence="1 2">
    <name type="scientific">Shewanella maritima</name>
    <dbReference type="NCBI Taxonomy" id="2520507"/>
    <lineage>
        <taxon>Bacteria</taxon>
        <taxon>Pseudomonadati</taxon>
        <taxon>Pseudomonadota</taxon>
        <taxon>Gammaproteobacteria</taxon>
        <taxon>Alteromonadales</taxon>
        <taxon>Shewanellaceae</taxon>
        <taxon>Shewanella</taxon>
    </lineage>
</organism>
<keyword evidence="2" id="KW-1185">Reference proteome</keyword>
<dbReference type="RefSeq" id="WP_130597621.1">
    <property type="nucleotide sequence ID" value="NZ_CP036200.1"/>
</dbReference>
<dbReference type="OrthoDB" id="6267161at2"/>
<dbReference type="Proteomes" id="UP000291106">
    <property type="component" value="Chromosome"/>
</dbReference>
<reference evidence="1 2" key="1">
    <citation type="submission" date="2019-02" db="EMBL/GenBank/DDBJ databases">
        <title>Shewanella sp. D4-2 isolated from Dokdo Island.</title>
        <authorList>
            <person name="Baek K."/>
        </authorList>
    </citation>
    <scope>NUCLEOTIDE SEQUENCE [LARGE SCALE GENOMIC DNA]</scope>
    <source>
        <strain evidence="1 2">D4-2</strain>
    </source>
</reference>
<accession>A0A411PDG6</accession>
<gene>
    <name evidence="1" type="ORF">EXU30_02275</name>
</gene>
<sequence length="126" mass="14891">MQFNDLKSVLDTDNENGLTFLSPNWRISQFPIIGGDQWISEEQFHEVFSVIGEYQTDEKVFIFETFERVYKATGVTKRLNSELNLNWASFKHFQQSTDILCFYLVPENLSWVFYGNRECCLFAKSY</sequence>
<name>A0A411PDG6_9GAMM</name>
<proteinExistence type="predicted"/>